<dbReference type="Gene3D" id="3.40.1190.20">
    <property type="match status" value="1"/>
</dbReference>
<feature type="binding site" evidence="9">
    <location>
        <position position="241"/>
    </location>
    <ligand>
        <name>K(+)</name>
        <dbReference type="ChEBI" id="CHEBI:29103"/>
    </ligand>
</feature>
<dbReference type="KEGG" id="lyd:D7I47_07685"/>
<feature type="binding site" evidence="9">
    <location>
        <begin position="212"/>
        <end position="217"/>
    </location>
    <ligand>
        <name>ATP</name>
        <dbReference type="ChEBI" id="CHEBI:30616"/>
    </ligand>
</feature>
<dbReference type="GO" id="GO:0004747">
    <property type="term" value="F:ribokinase activity"/>
    <property type="evidence" value="ECO:0007669"/>
    <property type="project" value="UniProtKB-UniRule"/>
</dbReference>
<dbReference type="PANTHER" id="PTHR10584:SF166">
    <property type="entry name" value="RIBOKINASE"/>
    <property type="match status" value="1"/>
</dbReference>
<evidence type="ECO:0000256" key="8">
    <source>
        <dbReference type="ARBA" id="ARBA00023277"/>
    </source>
</evidence>
<keyword evidence="1 9" id="KW-0808">Transferase</keyword>
<dbReference type="InterPro" id="IPR011877">
    <property type="entry name" value="Ribokinase"/>
</dbReference>
<comment type="activity regulation">
    <text evidence="9">Activated by a monovalent cation that binds near, but not in, the active site. The most likely occupant of the site in vivo is potassium. Ion binding induces a conformational change that may alter substrate affinity.</text>
</comment>
<feature type="binding site" evidence="9">
    <location>
        <position position="138"/>
    </location>
    <ligand>
        <name>substrate</name>
    </ligand>
</feature>
<comment type="catalytic activity">
    <reaction evidence="9">
        <text>D-ribose + ATP = D-ribose 5-phosphate + ADP + H(+)</text>
        <dbReference type="Rhea" id="RHEA:13697"/>
        <dbReference type="ChEBI" id="CHEBI:15378"/>
        <dbReference type="ChEBI" id="CHEBI:30616"/>
        <dbReference type="ChEBI" id="CHEBI:47013"/>
        <dbReference type="ChEBI" id="CHEBI:78346"/>
        <dbReference type="ChEBI" id="CHEBI:456216"/>
        <dbReference type="EC" id="2.7.1.15"/>
    </reaction>
</comment>
<evidence type="ECO:0000256" key="5">
    <source>
        <dbReference type="ARBA" id="ARBA00022840"/>
    </source>
</evidence>
<dbReference type="RefSeq" id="WP_120762491.1">
    <property type="nucleotide sequence ID" value="NZ_CP032630.1"/>
</dbReference>
<dbReference type="GO" id="GO:0005829">
    <property type="term" value="C:cytosol"/>
    <property type="evidence" value="ECO:0007669"/>
    <property type="project" value="TreeGrafter"/>
</dbReference>
<dbReference type="GO" id="GO:0019303">
    <property type="term" value="P:D-ribose catabolic process"/>
    <property type="evidence" value="ECO:0007669"/>
    <property type="project" value="UniProtKB-UniRule"/>
</dbReference>
<feature type="binding site" evidence="9">
    <location>
        <position position="278"/>
    </location>
    <ligand>
        <name>K(+)</name>
        <dbReference type="ChEBI" id="CHEBI:29103"/>
    </ligand>
</feature>
<dbReference type="PRINTS" id="PR00990">
    <property type="entry name" value="RIBOKINASE"/>
</dbReference>
<feature type="binding site" evidence="9">
    <location>
        <position position="280"/>
    </location>
    <ligand>
        <name>K(+)</name>
        <dbReference type="ChEBI" id="CHEBI:29103"/>
    </ligand>
</feature>
<evidence type="ECO:0000256" key="7">
    <source>
        <dbReference type="ARBA" id="ARBA00022958"/>
    </source>
</evidence>
<name>A0A387B3G1_9MICO</name>
<keyword evidence="4 9" id="KW-0418">Kinase</keyword>
<keyword evidence="3 9" id="KW-0547">Nucleotide-binding</keyword>
<evidence type="ECO:0000313" key="11">
    <source>
        <dbReference type="EMBL" id="AYF98144.1"/>
    </source>
</evidence>
<dbReference type="Proteomes" id="UP000278886">
    <property type="component" value="Chromosome"/>
</dbReference>
<dbReference type="EMBL" id="CP032630">
    <property type="protein sequence ID" value="AYF98144.1"/>
    <property type="molecule type" value="Genomic_DNA"/>
</dbReference>
<evidence type="ECO:0000256" key="1">
    <source>
        <dbReference type="ARBA" id="ARBA00022679"/>
    </source>
</evidence>
<dbReference type="UniPathway" id="UPA00916">
    <property type="reaction ID" value="UER00889"/>
</dbReference>
<dbReference type="Pfam" id="PF00294">
    <property type="entry name" value="PfkB"/>
    <property type="match status" value="1"/>
</dbReference>
<comment type="pathway">
    <text evidence="9">Carbohydrate metabolism; D-ribose degradation; D-ribose 5-phosphate from beta-D-ribopyranose: step 2/2.</text>
</comment>
<feature type="binding site" evidence="9">
    <location>
        <position position="182"/>
    </location>
    <ligand>
        <name>ATP</name>
        <dbReference type="ChEBI" id="CHEBI:30616"/>
    </ligand>
</feature>
<dbReference type="InterPro" id="IPR002139">
    <property type="entry name" value="Ribo/fructo_kinase"/>
</dbReference>
<evidence type="ECO:0000256" key="3">
    <source>
        <dbReference type="ARBA" id="ARBA00022741"/>
    </source>
</evidence>
<feature type="binding site" evidence="9">
    <location>
        <position position="284"/>
    </location>
    <ligand>
        <name>K(+)</name>
        <dbReference type="ChEBI" id="CHEBI:29103"/>
    </ligand>
</feature>
<gene>
    <name evidence="9" type="primary">rbsK</name>
    <name evidence="11" type="ORF">D7I47_07685</name>
</gene>
<dbReference type="GO" id="GO:0046872">
    <property type="term" value="F:metal ion binding"/>
    <property type="evidence" value="ECO:0007669"/>
    <property type="project" value="UniProtKB-KW"/>
</dbReference>
<dbReference type="EC" id="2.7.1.15" evidence="9"/>
<feature type="binding site" evidence="9">
    <location>
        <begin position="11"/>
        <end position="13"/>
    </location>
    <ligand>
        <name>substrate</name>
    </ligand>
</feature>
<accession>A0A387B3G1</accession>
<dbReference type="GO" id="GO:0005524">
    <property type="term" value="F:ATP binding"/>
    <property type="evidence" value="ECO:0007669"/>
    <property type="project" value="UniProtKB-UniRule"/>
</dbReference>
<dbReference type="SUPFAM" id="SSF53613">
    <property type="entry name" value="Ribokinase-like"/>
    <property type="match status" value="1"/>
</dbReference>
<comment type="cofactor">
    <cofactor evidence="9">
        <name>Mg(2+)</name>
        <dbReference type="ChEBI" id="CHEBI:18420"/>
    </cofactor>
    <text evidence="9">Requires a divalent cation, most likely magnesium in vivo, as an electrophilic catalyst to aid phosphoryl group transfer. It is the chelate of the metal and the nucleotide that is the actual substrate.</text>
</comment>
<evidence type="ECO:0000259" key="10">
    <source>
        <dbReference type="Pfam" id="PF00294"/>
    </source>
</evidence>
<dbReference type="AlphaFoldDB" id="A0A387B3G1"/>
<feature type="binding site" evidence="9">
    <location>
        <begin position="39"/>
        <end position="43"/>
    </location>
    <ligand>
        <name>substrate</name>
    </ligand>
</feature>
<keyword evidence="12" id="KW-1185">Reference proteome</keyword>
<feature type="binding site" evidence="9">
    <location>
        <begin position="244"/>
        <end position="245"/>
    </location>
    <ligand>
        <name>ATP</name>
        <dbReference type="ChEBI" id="CHEBI:30616"/>
    </ligand>
</feature>
<feature type="active site" description="Proton acceptor" evidence="9">
    <location>
        <position position="245"/>
    </location>
</feature>
<evidence type="ECO:0000256" key="4">
    <source>
        <dbReference type="ARBA" id="ARBA00022777"/>
    </source>
</evidence>
<dbReference type="CDD" id="cd01174">
    <property type="entry name" value="ribokinase"/>
    <property type="match status" value="1"/>
</dbReference>
<keyword evidence="7 9" id="KW-0630">Potassium</keyword>
<sequence length="296" mass="29847">MTDIVVLGSANMDLVVRQPRLPEPGETMFGSSFATVAGGKGLNQAVAAARAGASVAFLGALGGDEFGATLRATLEADGIDTAGIALVERPTGTAHISVLDGGENAIVVVPDANGVRLPLDDVQRAAIRAARYLAVQFERPLELVAEAVAFARSVGVTTVVTPAPVLELPEGFLEQVDVLVPNAAEARALAGVDDEADAARALSRRAGTVVVTRGARGALVARGGELVTEVPAHPVTPVDTTGAGDTFTGVLVARLALGDTEPAALRAASVAAALATTRPGASPSMPTWSEVAPLLG</sequence>
<dbReference type="InterPro" id="IPR029056">
    <property type="entry name" value="Ribokinase-like"/>
</dbReference>
<keyword evidence="2 9" id="KW-0479">Metal-binding</keyword>
<keyword evidence="9" id="KW-0963">Cytoplasm</keyword>
<comment type="function">
    <text evidence="9">Catalyzes the phosphorylation of ribose at O-5 in a reaction requiring ATP and magnesium. The resulting D-ribose-5-phosphate can then be used either for sythesis of nucleotides, histidine, and tryptophan, or as a component of the pentose phosphate pathway.</text>
</comment>
<feature type="domain" description="Carbohydrate kinase PfkB" evidence="10">
    <location>
        <begin position="1"/>
        <end position="287"/>
    </location>
</feature>
<proteinExistence type="inferred from homology"/>
<protein>
    <recommendedName>
        <fullName evidence="9">Ribokinase</fullName>
        <shortName evidence="9">RK</shortName>
        <ecNumber evidence="9">2.7.1.15</ecNumber>
    </recommendedName>
</protein>
<dbReference type="InterPro" id="IPR011611">
    <property type="entry name" value="PfkB_dom"/>
</dbReference>
<dbReference type="HAMAP" id="MF_01987">
    <property type="entry name" value="Ribokinase"/>
    <property type="match status" value="1"/>
</dbReference>
<evidence type="ECO:0000313" key="12">
    <source>
        <dbReference type="Proteomes" id="UP000278886"/>
    </source>
</evidence>
<evidence type="ECO:0000256" key="9">
    <source>
        <dbReference type="HAMAP-Rule" id="MF_01987"/>
    </source>
</evidence>
<feature type="binding site" evidence="9">
    <location>
        <position position="275"/>
    </location>
    <ligand>
        <name>K(+)</name>
        <dbReference type="ChEBI" id="CHEBI:29103"/>
    </ligand>
</feature>
<keyword evidence="5 9" id="KW-0067">ATP-binding</keyword>
<organism evidence="11 12">
    <name type="scientific">Protaetiibacter intestinalis</name>
    <dbReference type="NCBI Taxonomy" id="2419774"/>
    <lineage>
        <taxon>Bacteria</taxon>
        <taxon>Bacillati</taxon>
        <taxon>Actinomycetota</taxon>
        <taxon>Actinomycetes</taxon>
        <taxon>Micrococcales</taxon>
        <taxon>Microbacteriaceae</taxon>
        <taxon>Protaetiibacter</taxon>
    </lineage>
</organism>
<feature type="binding site" evidence="9">
    <location>
        <position position="245"/>
    </location>
    <ligand>
        <name>substrate</name>
    </ligand>
</feature>
<feature type="binding site" evidence="9">
    <location>
        <position position="239"/>
    </location>
    <ligand>
        <name>K(+)</name>
        <dbReference type="ChEBI" id="CHEBI:29103"/>
    </ligand>
</feature>
<comment type="similarity">
    <text evidence="9">Belongs to the carbohydrate kinase PfkB family. Ribokinase subfamily.</text>
</comment>
<keyword evidence="6 9" id="KW-0460">Magnesium</keyword>
<comment type="subunit">
    <text evidence="9">Homodimer.</text>
</comment>
<evidence type="ECO:0000256" key="2">
    <source>
        <dbReference type="ARBA" id="ARBA00022723"/>
    </source>
</evidence>
<comment type="subcellular location">
    <subcellularLocation>
        <location evidence="9">Cytoplasm</location>
    </subcellularLocation>
</comment>
<comment type="caution">
    <text evidence="9">Lacks conserved residue(s) required for the propagation of feature annotation.</text>
</comment>
<evidence type="ECO:0000256" key="6">
    <source>
        <dbReference type="ARBA" id="ARBA00022842"/>
    </source>
</evidence>
<dbReference type="PANTHER" id="PTHR10584">
    <property type="entry name" value="SUGAR KINASE"/>
    <property type="match status" value="1"/>
</dbReference>
<reference evidence="12" key="1">
    <citation type="submission" date="2018-09" db="EMBL/GenBank/DDBJ databases">
        <title>Genome sequencing of strain 2DFWR-13.</title>
        <authorList>
            <person name="Heo J."/>
            <person name="Kim S.-J."/>
            <person name="Kwon S.-W."/>
        </authorList>
    </citation>
    <scope>NUCLEOTIDE SEQUENCE [LARGE SCALE GENOMIC DNA]</scope>
    <source>
        <strain evidence="12">2DFWR-13</strain>
    </source>
</reference>
<dbReference type="OrthoDB" id="9775849at2"/>
<keyword evidence="8 9" id="KW-0119">Carbohydrate metabolism</keyword>